<keyword evidence="1" id="KW-0472">Membrane</keyword>
<feature type="transmembrane region" description="Helical" evidence="1">
    <location>
        <begin position="36"/>
        <end position="55"/>
    </location>
</feature>
<dbReference type="EMBL" id="BK015854">
    <property type="protein sequence ID" value="DAD69689.1"/>
    <property type="molecule type" value="Genomic_DNA"/>
</dbReference>
<sequence length="361" mass="39460">MWKFIRSLLVALAVLLSVVFFNVVIGAGISALLGLPLWTGAVALNVLALAVGPFVTSRNVARAGVNQEVWTGVVLKKLREALENLGWFAAITNYDQYVDNDTIHFTELGGDPKVLVNNTTYPLNISNVTDADKPVSLDNFETEATAISDKELDTISYDKLGSVRERHKEVVEERIYAKALHALAPQSHSDGSPVLLTTGATAPEGGRKQLSLADLRLLKKAFDKWKTPKKDRILVLCPDHVQDLLAVSENFTRQYNLDNEDGRVGRLYGFEVYEYTETPAYTVASKTKLAFGAIAGSGTAPASVAFHSKSCMRATGSLTIYESLAKNDPIHHRNLYNVRQRAICAPLRSKECLAAIISANA</sequence>
<evidence type="ECO:0000256" key="1">
    <source>
        <dbReference type="SAM" id="Phobius"/>
    </source>
</evidence>
<accession>A0A8S5LIH8</accession>
<proteinExistence type="predicted"/>
<keyword evidence="1" id="KW-0812">Transmembrane</keyword>
<reference evidence="2" key="1">
    <citation type="journal article" date="2021" name="Proc. Natl. Acad. Sci. U.S.A.">
        <title>A Catalog of Tens of Thousands of Viruses from Human Metagenomes Reveals Hidden Associations with Chronic Diseases.</title>
        <authorList>
            <person name="Tisza M.J."/>
            <person name="Buck C.B."/>
        </authorList>
    </citation>
    <scope>NUCLEOTIDE SEQUENCE</scope>
    <source>
        <strain evidence="2">CtFCq8</strain>
    </source>
</reference>
<keyword evidence="1" id="KW-1133">Transmembrane helix</keyword>
<protein>
    <submittedName>
        <fullName evidence="2">Major capsid protein</fullName>
    </submittedName>
</protein>
<organism evidence="2">
    <name type="scientific">Myoviridae sp. ctFCq8</name>
    <dbReference type="NCBI Taxonomy" id="2827605"/>
    <lineage>
        <taxon>Viruses</taxon>
        <taxon>Duplodnaviria</taxon>
        <taxon>Heunggongvirae</taxon>
        <taxon>Uroviricota</taxon>
        <taxon>Caudoviricetes</taxon>
    </lineage>
</organism>
<evidence type="ECO:0000313" key="2">
    <source>
        <dbReference type="EMBL" id="DAD69689.1"/>
    </source>
</evidence>
<name>A0A8S5LIH8_9CAUD</name>